<keyword evidence="2" id="KW-1185">Reference proteome</keyword>
<protein>
    <submittedName>
        <fullName evidence="1">Uncharacterized protein</fullName>
    </submittedName>
</protein>
<name>A0A1X7LH54_9BURK</name>
<evidence type="ECO:0000313" key="2">
    <source>
        <dbReference type="Proteomes" id="UP000193228"/>
    </source>
</evidence>
<evidence type="ECO:0000313" key="1">
    <source>
        <dbReference type="EMBL" id="SMG52663.1"/>
    </source>
</evidence>
<proteinExistence type="predicted"/>
<dbReference type="Proteomes" id="UP000193228">
    <property type="component" value="Unassembled WGS sequence"/>
</dbReference>
<gene>
    <name evidence="1" type="ORF">SAMN06265784_10613</name>
</gene>
<reference evidence="2" key="1">
    <citation type="submission" date="2017-04" db="EMBL/GenBank/DDBJ databases">
        <authorList>
            <person name="Varghese N."/>
            <person name="Submissions S."/>
        </authorList>
    </citation>
    <scope>NUCLEOTIDE SEQUENCE [LARGE SCALE GENOMIC DNA]</scope>
    <source>
        <strain evidence="2">LMG 29540</strain>
    </source>
</reference>
<dbReference type="EMBL" id="FXAT01000006">
    <property type="protein sequence ID" value="SMG52663.1"/>
    <property type="molecule type" value="Genomic_DNA"/>
</dbReference>
<organism evidence="1 2">
    <name type="scientific">Paraburkholderia susongensis</name>
    <dbReference type="NCBI Taxonomy" id="1515439"/>
    <lineage>
        <taxon>Bacteria</taxon>
        <taxon>Pseudomonadati</taxon>
        <taxon>Pseudomonadota</taxon>
        <taxon>Betaproteobacteria</taxon>
        <taxon>Burkholderiales</taxon>
        <taxon>Burkholderiaceae</taxon>
        <taxon>Paraburkholderia</taxon>
    </lineage>
</organism>
<sequence>MLGPHEFATLMLVKAAPDQMWSGMHATYRLLDRNPYALHLRDGSPEHDAIHCVLSIDQEDGAL</sequence>
<dbReference type="AlphaFoldDB" id="A0A1X7LH54"/>
<accession>A0A1X7LH54</accession>